<dbReference type="InterPro" id="IPR037401">
    <property type="entry name" value="SnoaL-like"/>
</dbReference>
<gene>
    <name evidence="2" type="ORF">ITX44_18180</name>
</gene>
<keyword evidence="3" id="KW-1185">Reference proteome</keyword>
<dbReference type="InterPro" id="IPR032710">
    <property type="entry name" value="NTF2-like_dom_sf"/>
</dbReference>
<evidence type="ECO:0000259" key="1">
    <source>
        <dbReference type="Pfam" id="PF13577"/>
    </source>
</evidence>
<dbReference type="Proteomes" id="UP000749040">
    <property type="component" value="Unassembled WGS sequence"/>
</dbReference>
<organism evidence="2 3">
    <name type="scientific">Actinacidiphila acididurans</name>
    <dbReference type="NCBI Taxonomy" id="2784346"/>
    <lineage>
        <taxon>Bacteria</taxon>
        <taxon>Bacillati</taxon>
        <taxon>Actinomycetota</taxon>
        <taxon>Actinomycetes</taxon>
        <taxon>Kitasatosporales</taxon>
        <taxon>Streptomycetaceae</taxon>
        <taxon>Actinacidiphila</taxon>
    </lineage>
</organism>
<name>A0ABS2TSX5_9ACTN</name>
<dbReference type="SUPFAM" id="SSF54427">
    <property type="entry name" value="NTF2-like"/>
    <property type="match status" value="1"/>
</dbReference>
<evidence type="ECO:0000313" key="3">
    <source>
        <dbReference type="Proteomes" id="UP000749040"/>
    </source>
</evidence>
<proteinExistence type="predicted"/>
<comment type="caution">
    <text evidence="2">The sequence shown here is derived from an EMBL/GenBank/DDBJ whole genome shotgun (WGS) entry which is preliminary data.</text>
</comment>
<dbReference type="RefSeq" id="WP_205358319.1">
    <property type="nucleotide sequence ID" value="NZ_JADKYB010000009.1"/>
</dbReference>
<dbReference type="Gene3D" id="3.10.450.50">
    <property type="match status" value="1"/>
</dbReference>
<evidence type="ECO:0000313" key="2">
    <source>
        <dbReference type="EMBL" id="MBM9506445.1"/>
    </source>
</evidence>
<feature type="domain" description="SnoaL-like" evidence="1">
    <location>
        <begin position="4"/>
        <end position="127"/>
    </location>
</feature>
<sequence>MVARALVAGLLDRYFVTLDDEELDDAWAAGLFTPEAVVAFPISRHEGLAGMAAYHSGALSAFAATQHLGSPAVVDISGDHACLRANLMSTHVHHARSDTGAPQLFTTGTFVDGRARRTPAGWRLSELVFRLVWANGSPQRAN</sequence>
<protein>
    <submittedName>
        <fullName evidence="2">Nuclear transport factor 2 family protein</fullName>
    </submittedName>
</protein>
<accession>A0ABS2TSX5</accession>
<dbReference type="EMBL" id="JADKYB010000009">
    <property type="protein sequence ID" value="MBM9506445.1"/>
    <property type="molecule type" value="Genomic_DNA"/>
</dbReference>
<dbReference type="Pfam" id="PF13577">
    <property type="entry name" value="SnoaL_4"/>
    <property type="match status" value="1"/>
</dbReference>
<reference evidence="2 3" key="1">
    <citation type="submission" date="2021-01" db="EMBL/GenBank/DDBJ databases">
        <title>Streptomyces acididurans sp. nov., isolated from a peat swamp forest soil.</title>
        <authorList>
            <person name="Chantavorakit T."/>
            <person name="Duangmal K."/>
        </authorList>
    </citation>
    <scope>NUCLEOTIDE SEQUENCE [LARGE SCALE GENOMIC DNA]</scope>
    <source>
        <strain evidence="2 3">KK5PA1</strain>
    </source>
</reference>